<dbReference type="Proteomes" id="UP001206925">
    <property type="component" value="Unassembled WGS sequence"/>
</dbReference>
<comment type="caution">
    <text evidence="2">The sequence shown here is derived from an EMBL/GenBank/DDBJ whole genome shotgun (WGS) entry which is preliminary data.</text>
</comment>
<dbReference type="EMBL" id="JAMZMK010008207">
    <property type="protein sequence ID" value="KAI7741388.1"/>
    <property type="molecule type" value="Genomic_DNA"/>
</dbReference>
<keyword evidence="1" id="KW-1133">Transmembrane helix</keyword>
<accession>A0AAD5GIU7</accession>
<organism evidence="2 3">
    <name type="scientific">Ambrosia artemisiifolia</name>
    <name type="common">Common ragweed</name>
    <dbReference type="NCBI Taxonomy" id="4212"/>
    <lineage>
        <taxon>Eukaryota</taxon>
        <taxon>Viridiplantae</taxon>
        <taxon>Streptophyta</taxon>
        <taxon>Embryophyta</taxon>
        <taxon>Tracheophyta</taxon>
        <taxon>Spermatophyta</taxon>
        <taxon>Magnoliopsida</taxon>
        <taxon>eudicotyledons</taxon>
        <taxon>Gunneridae</taxon>
        <taxon>Pentapetalae</taxon>
        <taxon>asterids</taxon>
        <taxon>campanulids</taxon>
        <taxon>Asterales</taxon>
        <taxon>Asteraceae</taxon>
        <taxon>Asteroideae</taxon>
        <taxon>Heliantheae alliance</taxon>
        <taxon>Heliantheae</taxon>
        <taxon>Ambrosia</taxon>
    </lineage>
</organism>
<keyword evidence="1" id="KW-0472">Membrane</keyword>
<gene>
    <name evidence="2" type="ORF">M8C21_000848</name>
</gene>
<dbReference type="AlphaFoldDB" id="A0AAD5GIU7"/>
<reference evidence="2" key="1">
    <citation type="submission" date="2022-06" db="EMBL/GenBank/DDBJ databases">
        <title>Uncovering the hologenomic basis of an extraordinary plant invasion.</title>
        <authorList>
            <person name="Bieker V.C."/>
            <person name="Martin M.D."/>
            <person name="Gilbert T."/>
            <person name="Hodgins K."/>
            <person name="Battlay P."/>
            <person name="Petersen B."/>
            <person name="Wilson J."/>
        </authorList>
    </citation>
    <scope>NUCLEOTIDE SEQUENCE</scope>
    <source>
        <strain evidence="2">AA19_3_7</strain>
        <tissue evidence="2">Leaf</tissue>
    </source>
</reference>
<sequence>MGAGLLLTLIWRGGCVDLCVAIPGVLTVLILYIQSGKDGWDGRVA</sequence>
<evidence type="ECO:0000256" key="1">
    <source>
        <dbReference type="SAM" id="Phobius"/>
    </source>
</evidence>
<feature type="transmembrane region" description="Helical" evidence="1">
    <location>
        <begin position="6"/>
        <end position="33"/>
    </location>
</feature>
<keyword evidence="3" id="KW-1185">Reference proteome</keyword>
<evidence type="ECO:0000313" key="2">
    <source>
        <dbReference type="EMBL" id="KAI7741388.1"/>
    </source>
</evidence>
<proteinExistence type="predicted"/>
<name>A0AAD5GIU7_AMBAR</name>
<keyword evidence="1" id="KW-0812">Transmembrane</keyword>
<evidence type="ECO:0000313" key="3">
    <source>
        <dbReference type="Proteomes" id="UP001206925"/>
    </source>
</evidence>
<protein>
    <submittedName>
        <fullName evidence="2">Uncharacterized protein</fullName>
    </submittedName>
</protein>